<dbReference type="GO" id="GO:0006955">
    <property type="term" value="P:immune response"/>
    <property type="evidence" value="ECO:0007669"/>
    <property type="project" value="InterPro"/>
</dbReference>
<gene>
    <name evidence="3" type="ORF">OJAV_G00174300</name>
</gene>
<dbReference type="GO" id="GO:0008009">
    <property type="term" value="F:chemokine activity"/>
    <property type="evidence" value="ECO:0007669"/>
    <property type="project" value="InterPro"/>
</dbReference>
<dbReference type="Proteomes" id="UP000283210">
    <property type="component" value="Chromosome 17"/>
</dbReference>
<reference evidence="3 4" key="1">
    <citation type="submission" date="2018-11" db="EMBL/GenBank/DDBJ databases">
        <authorList>
            <person name="Lopez-Roques C."/>
            <person name="Donnadieu C."/>
            <person name="Bouchez O."/>
            <person name="Klopp C."/>
            <person name="Cabau C."/>
            <person name="Zahm M."/>
        </authorList>
    </citation>
    <scope>NUCLEOTIDE SEQUENCE [LARGE SCALE GENOMIC DNA]</scope>
    <source>
        <strain evidence="3">RS831</strain>
        <tissue evidence="3">Whole body</tissue>
    </source>
</reference>
<dbReference type="InterPro" id="IPR001811">
    <property type="entry name" value="Chemokine_IL8-like_dom"/>
</dbReference>
<accession>A0A3S2M7X0</accession>
<feature type="domain" description="Chemokine interleukin-8-like" evidence="2">
    <location>
        <begin position="38"/>
        <end position="92"/>
    </location>
</feature>
<reference evidence="3 4" key="2">
    <citation type="submission" date="2019-01" db="EMBL/GenBank/DDBJ databases">
        <title>A chromosome length genome reference of the Java medaka (oryzias javanicus).</title>
        <authorList>
            <person name="Herpin A."/>
            <person name="Takehana Y."/>
            <person name="Naruse K."/>
            <person name="Ansai S."/>
            <person name="Kawaguchi M."/>
        </authorList>
    </citation>
    <scope>NUCLEOTIDE SEQUENCE [LARGE SCALE GENOMIC DNA]</scope>
    <source>
        <strain evidence="3">RS831</strain>
        <tissue evidence="3">Whole body</tissue>
    </source>
</reference>
<evidence type="ECO:0000313" key="3">
    <source>
        <dbReference type="EMBL" id="RVE61836.1"/>
    </source>
</evidence>
<keyword evidence="4" id="KW-1185">Reference proteome</keyword>
<dbReference type="EMBL" id="CM012453">
    <property type="protein sequence ID" value="RVE61836.1"/>
    <property type="molecule type" value="Genomic_DNA"/>
</dbReference>
<dbReference type="SUPFAM" id="SSF54117">
    <property type="entry name" value="Interleukin 8-like chemokines"/>
    <property type="match status" value="1"/>
</dbReference>
<dbReference type="OrthoDB" id="8870994at2759"/>
<evidence type="ECO:0000313" key="4">
    <source>
        <dbReference type="Proteomes" id="UP000283210"/>
    </source>
</evidence>
<evidence type="ECO:0000259" key="2">
    <source>
        <dbReference type="SMART" id="SM00199"/>
    </source>
</evidence>
<dbReference type="Gene3D" id="2.40.50.40">
    <property type="match status" value="1"/>
</dbReference>
<sequence length="102" mass="12051">MTRKCCNKKKPESRVHQQKQKLQHQSVFLMVCVHLSVPLNVNLPQSSHTGEKFLSQRVSEFCPINAIIFHTRKHKICTDPALNWVTEYVERIRKREQEFHIG</sequence>
<protein>
    <recommendedName>
        <fullName evidence="2">Chemokine interleukin-8-like domain-containing protein</fullName>
    </recommendedName>
</protein>
<dbReference type="Pfam" id="PF00048">
    <property type="entry name" value="IL8"/>
    <property type="match status" value="1"/>
</dbReference>
<evidence type="ECO:0000256" key="1">
    <source>
        <dbReference type="ARBA" id="ARBA00022514"/>
    </source>
</evidence>
<keyword evidence="1" id="KW-0202">Cytokine</keyword>
<dbReference type="InterPro" id="IPR036048">
    <property type="entry name" value="Interleukin_8-like_sf"/>
</dbReference>
<organism evidence="3 4">
    <name type="scientific">Oryzias javanicus</name>
    <name type="common">Javanese ricefish</name>
    <name type="synonym">Aplocheilus javanicus</name>
    <dbReference type="NCBI Taxonomy" id="123683"/>
    <lineage>
        <taxon>Eukaryota</taxon>
        <taxon>Metazoa</taxon>
        <taxon>Chordata</taxon>
        <taxon>Craniata</taxon>
        <taxon>Vertebrata</taxon>
        <taxon>Euteleostomi</taxon>
        <taxon>Actinopterygii</taxon>
        <taxon>Neopterygii</taxon>
        <taxon>Teleostei</taxon>
        <taxon>Neoteleostei</taxon>
        <taxon>Acanthomorphata</taxon>
        <taxon>Ovalentaria</taxon>
        <taxon>Atherinomorphae</taxon>
        <taxon>Beloniformes</taxon>
        <taxon>Adrianichthyidae</taxon>
        <taxon>Oryziinae</taxon>
        <taxon>Oryzias</taxon>
    </lineage>
</organism>
<proteinExistence type="predicted"/>
<dbReference type="AlphaFoldDB" id="A0A3S2M7X0"/>
<name>A0A3S2M7X0_ORYJA</name>
<dbReference type="SMART" id="SM00199">
    <property type="entry name" value="SCY"/>
    <property type="match status" value="1"/>
</dbReference>
<dbReference type="GO" id="GO:0005615">
    <property type="term" value="C:extracellular space"/>
    <property type="evidence" value="ECO:0007669"/>
    <property type="project" value="UniProtKB-KW"/>
</dbReference>